<name>C6H8G7_AJECH</name>
<accession>C6H8G7</accession>
<dbReference type="EMBL" id="GG692421">
    <property type="protein sequence ID" value="EER42600.1"/>
    <property type="molecule type" value="Genomic_DNA"/>
</dbReference>
<gene>
    <name evidence="2" type="ORF">HCDG_02498</name>
</gene>
<evidence type="ECO:0000313" key="3">
    <source>
        <dbReference type="Proteomes" id="UP000002624"/>
    </source>
</evidence>
<reference evidence="3" key="1">
    <citation type="submission" date="2009-05" db="EMBL/GenBank/DDBJ databases">
        <title>The genome sequence of Ajellomyces capsulatus strain H143.</title>
        <authorList>
            <person name="Champion M."/>
            <person name="Cuomo C.A."/>
            <person name="Ma L.-J."/>
            <person name="Henn M.R."/>
            <person name="Sil A."/>
            <person name="Goldman B."/>
            <person name="Young S.K."/>
            <person name="Kodira C.D."/>
            <person name="Zeng Q."/>
            <person name="Koehrsen M."/>
            <person name="Alvarado L."/>
            <person name="Berlin A.M."/>
            <person name="Borenstein D."/>
            <person name="Chen Z."/>
            <person name="Engels R."/>
            <person name="Freedman E."/>
            <person name="Gellesch M."/>
            <person name="Goldberg J."/>
            <person name="Griggs A."/>
            <person name="Gujja S."/>
            <person name="Heiman D.I."/>
            <person name="Hepburn T.A."/>
            <person name="Howarth C."/>
            <person name="Jen D."/>
            <person name="Larson L."/>
            <person name="Lewis B."/>
            <person name="Mehta T."/>
            <person name="Park D."/>
            <person name="Pearson M."/>
            <person name="Roberts A."/>
            <person name="Saif S."/>
            <person name="Shea T.D."/>
            <person name="Shenoy N."/>
            <person name="Sisk P."/>
            <person name="Stolte C."/>
            <person name="Sykes S."/>
            <person name="Walk T."/>
            <person name="White J."/>
            <person name="Yandava C."/>
            <person name="Klein B."/>
            <person name="McEwen J.G."/>
            <person name="Puccia R."/>
            <person name="Goldman G.H."/>
            <person name="Felipe M.S."/>
            <person name="Nino-Vega G."/>
            <person name="San-Blas G."/>
            <person name="Taylor J.W."/>
            <person name="Mendoza L."/>
            <person name="Galagan J.E."/>
            <person name="Nusbaum C."/>
            <person name="Birren B.W."/>
        </authorList>
    </citation>
    <scope>NUCLEOTIDE SEQUENCE [LARGE SCALE GENOMIC DNA]</scope>
    <source>
        <strain evidence="3">H143</strain>
    </source>
</reference>
<feature type="region of interest" description="Disordered" evidence="1">
    <location>
        <begin position="1"/>
        <end position="25"/>
    </location>
</feature>
<dbReference type="Proteomes" id="UP000002624">
    <property type="component" value="Unassembled WGS sequence"/>
</dbReference>
<evidence type="ECO:0000256" key="1">
    <source>
        <dbReference type="SAM" id="MobiDB-lite"/>
    </source>
</evidence>
<proteinExistence type="predicted"/>
<sequence>MDCVQRGNEEERGVVEQSDEQPQKHAAPHCTILGVYKQQSHDQQVTGAALIRCRQAPTAILFHALKSNIDDAITLELALFKRVAP</sequence>
<dbReference type="AlphaFoldDB" id="C6H8G7"/>
<protein>
    <submittedName>
        <fullName evidence="2">Uncharacterized protein</fullName>
    </submittedName>
</protein>
<evidence type="ECO:0000313" key="2">
    <source>
        <dbReference type="EMBL" id="EER42600.1"/>
    </source>
</evidence>
<organism evidence="2 3">
    <name type="scientific">Ajellomyces capsulatus (strain H143)</name>
    <name type="common">Darling's disease fungus</name>
    <name type="synonym">Histoplasma capsulatum</name>
    <dbReference type="NCBI Taxonomy" id="544712"/>
    <lineage>
        <taxon>Eukaryota</taxon>
        <taxon>Fungi</taxon>
        <taxon>Dikarya</taxon>
        <taxon>Ascomycota</taxon>
        <taxon>Pezizomycotina</taxon>
        <taxon>Eurotiomycetes</taxon>
        <taxon>Eurotiomycetidae</taxon>
        <taxon>Onygenales</taxon>
        <taxon>Ajellomycetaceae</taxon>
        <taxon>Histoplasma</taxon>
    </lineage>
</organism>
<dbReference type="VEuPathDB" id="FungiDB:HCDG_02498"/>
<dbReference type="HOGENOM" id="CLU_2512137_0_0_1"/>